<dbReference type="AlphaFoldDB" id="A0A3G1B613"/>
<keyword evidence="3" id="KW-1185">Reference proteome</keyword>
<keyword evidence="1" id="KW-0472">Membrane</keyword>
<dbReference type="Proteomes" id="UP000266745">
    <property type="component" value="Chromosome"/>
</dbReference>
<sequence length="257" mass="29567">MRKIHYIIIGIICVIISYYIVSAFVLQQQSINKQSIYVHLEPGWNSYPGNIVYEVTNVWSNSQKIPLSSEDRLEISKQNNVDEIRYTHDKPYILVQNSNTNCHDSWEPHYARFGADVIRHQIEYASGVQKSPDPNITLYNSVPGKQNNAEHESQIKSGYSQFIPICTSKETSSFDYTIKMNDDTIGFDVYFVPSILEQQNYDQSNAKFQYYDECSGKNYARFSGTCNDVAKDSGLLIVLPDNLSLPLTKLEIWLYEK</sequence>
<keyword evidence="1" id="KW-0812">Transmembrane</keyword>
<evidence type="ECO:0000313" key="3">
    <source>
        <dbReference type="Proteomes" id="UP000266745"/>
    </source>
</evidence>
<protein>
    <submittedName>
        <fullName evidence="2">Uncharacterized protein</fullName>
    </submittedName>
</protein>
<dbReference type="KEGG" id="tah:SU86_002350"/>
<dbReference type="OrthoDB" id="10789at2157"/>
<name>A0A3G1B613_9ARCH</name>
<evidence type="ECO:0000313" key="2">
    <source>
        <dbReference type="EMBL" id="AJZ75417.1"/>
    </source>
</evidence>
<feature type="transmembrane region" description="Helical" evidence="1">
    <location>
        <begin position="6"/>
        <end position="26"/>
    </location>
</feature>
<evidence type="ECO:0000256" key="1">
    <source>
        <dbReference type="SAM" id="Phobius"/>
    </source>
</evidence>
<keyword evidence="1" id="KW-1133">Transmembrane helix</keyword>
<reference evidence="2 3" key="1">
    <citation type="journal article" date="2016" name="Sci. Rep.">
        <title>A novel ammonia-oxidizing archaeon from wastewater treatment plant: Its enrichment, physiological and genomic characteristics.</title>
        <authorList>
            <person name="Li Y."/>
            <person name="Ding K."/>
            <person name="Wen X."/>
            <person name="Zhang B."/>
            <person name="Shen B."/>
            <person name="Yang Y."/>
        </authorList>
    </citation>
    <scope>NUCLEOTIDE SEQUENCE [LARGE SCALE GENOMIC DNA]</scope>
    <source>
        <strain evidence="2 3">SAT1</strain>
    </source>
</reference>
<gene>
    <name evidence="2" type="ORF">SU86_002350</name>
</gene>
<organism evidence="2 3">
    <name type="scientific">Candidatus Nitrosotenuis cloacae</name>
    <dbReference type="NCBI Taxonomy" id="1603555"/>
    <lineage>
        <taxon>Archaea</taxon>
        <taxon>Nitrososphaerota</taxon>
        <taxon>Candidatus Nitrosotenuis</taxon>
    </lineage>
</organism>
<proteinExistence type="predicted"/>
<accession>A0A3G1B613</accession>
<dbReference type="GeneID" id="24875227"/>
<dbReference type="RefSeq" id="WP_048188018.1">
    <property type="nucleotide sequence ID" value="NZ_CP011097.1"/>
</dbReference>
<dbReference type="EMBL" id="CP011097">
    <property type="protein sequence ID" value="AJZ75417.1"/>
    <property type="molecule type" value="Genomic_DNA"/>
</dbReference>